<dbReference type="InterPro" id="IPR047865">
    <property type="entry name" value="Ribosomal_uL10_bac_type"/>
</dbReference>
<keyword evidence="3" id="KW-0687">Ribonucleoprotein</keyword>
<comment type="similarity">
    <text evidence="1">Belongs to the universal ribosomal protein uL10 family.</text>
</comment>
<keyword evidence="6" id="KW-1185">Reference proteome</keyword>
<dbReference type="GO" id="GO:1990904">
    <property type="term" value="C:ribonucleoprotein complex"/>
    <property type="evidence" value="ECO:0007669"/>
    <property type="project" value="UniProtKB-KW"/>
</dbReference>
<evidence type="ECO:0000256" key="3">
    <source>
        <dbReference type="ARBA" id="ARBA00023274"/>
    </source>
</evidence>
<dbReference type="Pfam" id="PF00466">
    <property type="entry name" value="Ribosomal_L10"/>
    <property type="match status" value="1"/>
</dbReference>
<dbReference type="InterPro" id="IPR001790">
    <property type="entry name" value="Ribosomal_uL10"/>
</dbReference>
<evidence type="ECO:0000313" key="5">
    <source>
        <dbReference type="EMBL" id="KAF7139332.1"/>
    </source>
</evidence>
<dbReference type="InterPro" id="IPR043141">
    <property type="entry name" value="Ribosomal_uL10-like_sf"/>
</dbReference>
<protein>
    <recommendedName>
        <fullName evidence="7">Ribosomal protein L10</fullName>
    </recommendedName>
</protein>
<dbReference type="EMBL" id="WJXA01000007">
    <property type="protein sequence ID" value="KAF7139332.1"/>
    <property type="molecule type" value="Genomic_DNA"/>
</dbReference>
<dbReference type="Proteomes" id="UP000626092">
    <property type="component" value="Unassembled WGS sequence"/>
</dbReference>
<dbReference type="PANTHER" id="PTHR11560">
    <property type="entry name" value="39S RIBOSOMAL PROTEIN L10, MITOCHONDRIAL"/>
    <property type="match status" value="1"/>
</dbReference>
<evidence type="ECO:0000256" key="2">
    <source>
        <dbReference type="ARBA" id="ARBA00022980"/>
    </source>
</evidence>
<dbReference type="GO" id="GO:0005840">
    <property type="term" value="C:ribosome"/>
    <property type="evidence" value="ECO:0007669"/>
    <property type="project" value="UniProtKB-KW"/>
</dbReference>
<dbReference type="Gene3D" id="3.30.70.1730">
    <property type="match status" value="1"/>
</dbReference>
<organism evidence="5 6">
    <name type="scientific">Rhododendron simsii</name>
    <name type="common">Sims's rhododendron</name>
    <dbReference type="NCBI Taxonomy" id="118357"/>
    <lineage>
        <taxon>Eukaryota</taxon>
        <taxon>Viridiplantae</taxon>
        <taxon>Streptophyta</taxon>
        <taxon>Embryophyta</taxon>
        <taxon>Tracheophyta</taxon>
        <taxon>Spermatophyta</taxon>
        <taxon>Magnoliopsida</taxon>
        <taxon>eudicotyledons</taxon>
        <taxon>Gunneridae</taxon>
        <taxon>Pentapetalae</taxon>
        <taxon>asterids</taxon>
        <taxon>Ericales</taxon>
        <taxon>Ericaceae</taxon>
        <taxon>Ericoideae</taxon>
        <taxon>Rhodoreae</taxon>
        <taxon>Rhododendron</taxon>
    </lineage>
</organism>
<gene>
    <name evidence="5" type="ORF">RHSIM_Rhsim07G0202500</name>
</gene>
<sequence>MEATLFTFPSSKPPLSSHSQTLSIKSHVRNPPSLPYFHFPSALHRRRTTICSAISRTKNEETVETVKHHLQGCHLLASIKYKGLTVKQVQDLRKLLPESTNLLVAKNSLVYKVIEFEGTQWEVLKPCMKVFDEVDIPVSVPLAITSSTPISTSQFPPDTSASTSLVGLVEVG</sequence>
<dbReference type="AlphaFoldDB" id="A0A834GT12"/>
<dbReference type="OrthoDB" id="360689at2759"/>
<accession>A0A834GT12</accession>
<keyword evidence="2" id="KW-0689">Ribosomal protein</keyword>
<comment type="caution">
    <text evidence="5">The sequence shown here is derived from an EMBL/GenBank/DDBJ whole genome shotgun (WGS) entry which is preliminary data.</text>
</comment>
<proteinExistence type="inferred from homology"/>
<evidence type="ECO:0000256" key="1">
    <source>
        <dbReference type="ARBA" id="ARBA00008889"/>
    </source>
</evidence>
<name>A0A834GT12_RHOSS</name>
<feature type="compositionally biased region" description="Polar residues" evidence="4">
    <location>
        <begin position="7"/>
        <end position="21"/>
    </location>
</feature>
<evidence type="ECO:0000313" key="6">
    <source>
        <dbReference type="Proteomes" id="UP000626092"/>
    </source>
</evidence>
<evidence type="ECO:0008006" key="7">
    <source>
        <dbReference type="Google" id="ProtNLM"/>
    </source>
</evidence>
<evidence type="ECO:0000256" key="4">
    <source>
        <dbReference type="SAM" id="MobiDB-lite"/>
    </source>
</evidence>
<feature type="region of interest" description="Disordered" evidence="4">
    <location>
        <begin position="1"/>
        <end position="21"/>
    </location>
</feature>
<reference evidence="5" key="1">
    <citation type="submission" date="2019-11" db="EMBL/GenBank/DDBJ databases">
        <authorList>
            <person name="Liu Y."/>
            <person name="Hou J."/>
            <person name="Li T.-Q."/>
            <person name="Guan C.-H."/>
            <person name="Wu X."/>
            <person name="Wu H.-Z."/>
            <person name="Ling F."/>
            <person name="Zhang R."/>
            <person name="Shi X.-G."/>
            <person name="Ren J.-P."/>
            <person name="Chen E.-F."/>
            <person name="Sun J.-M."/>
        </authorList>
    </citation>
    <scope>NUCLEOTIDE SEQUENCE</scope>
    <source>
        <strain evidence="5">Adult_tree_wgs_1</strain>
        <tissue evidence="5">Leaves</tissue>
    </source>
</reference>
<dbReference type="SUPFAM" id="SSF160369">
    <property type="entry name" value="Ribosomal protein L10-like"/>
    <property type="match status" value="1"/>
</dbReference>